<sequence length="389" mass="41942">MLAGDAAGRLGGGADRADLRGGRAGVGGHGGLLRRGATPAARLPHGPVLRRPGPVDGPVRGHRVHRRRARRGAARAGLVGGADHAADGRAGARLHPVVRPGVTRRGAAVTSPPLVSVVTLTRDRPRQLRRAMASVVAQRGVRVEHIVLGDDCPYLGDPAAGESLRRQFPAAVLRVVHGSADDGEYLPARLARLRNEGIGLASGEYVAQLDDDNAYHPEHLRSLVDALAAEPGAQVAHSWRRLLTEDGRPFVPDGEDPWHPDPQQRAESYRQLVGWGVLEPGSNVVRDTLRAAGIPITRVDTSEYLVRRDLHARIPFPTRYPSWRRRRGYTEDLAFSIELVRQGVPVTCSQRATLDYYMGGYSNADAGSVRQVTGPDDAGATDEREGLVR</sequence>
<dbReference type="InterPro" id="IPR029044">
    <property type="entry name" value="Nucleotide-diphossugar_trans"/>
</dbReference>
<feature type="compositionally biased region" description="Gly residues" evidence="1">
    <location>
        <begin position="22"/>
        <end position="33"/>
    </location>
</feature>
<feature type="region of interest" description="Disordered" evidence="1">
    <location>
        <begin position="367"/>
        <end position="389"/>
    </location>
</feature>
<dbReference type="Proteomes" id="UP000295626">
    <property type="component" value="Unassembled WGS sequence"/>
</dbReference>
<feature type="compositionally biased region" description="Low complexity" evidence="1">
    <location>
        <begin position="74"/>
        <end position="84"/>
    </location>
</feature>
<protein>
    <submittedName>
        <fullName evidence="3">Glycosyltransferase family 2 protein</fullName>
    </submittedName>
</protein>
<dbReference type="PANTHER" id="PTHR43685:SF2">
    <property type="entry name" value="GLYCOSYLTRANSFERASE 2-LIKE DOMAIN-CONTAINING PROTEIN"/>
    <property type="match status" value="1"/>
</dbReference>
<evidence type="ECO:0000256" key="1">
    <source>
        <dbReference type="SAM" id="MobiDB-lite"/>
    </source>
</evidence>
<feature type="region of interest" description="Disordered" evidence="1">
    <location>
        <begin position="1"/>
        <end position="84"/>
    </location>
</feature>
<feature type="compositionally biased region" description="Basic residues" evidence="1">
    <location>
        <begin position="60"/>
        <end position="73"/>
    </location>
</feature>
<proteinExistence type="predicted"/>
<evidence type="ECO:0000313" key="4">
    <source>
        <dbReference type="Proteomes" id="UP000295626"/>
    </source>
</evidence>
<dbReference type="EMBL" id="SMKE01000071">
    <property type="protein sequence ID" value="TDC01026.1"/>
    <property type="molecule type" value="Genomic_DNA"/>
</dbReference>
<evidence type="ECO:0000259" key="2">
    <source>
        <dbReference type="Pfam" id="PF00535"/>
    </source>
</evidence>
<dbReference type="CDD" id="cd00761">
    <property type="entry name" value="Glyco_tranf_GTA_type"/>
    <property type="match status" value="1"/>
</dbReference>
<name>A0ABY2DKB3_9ACTN</name>
<feature type="domain" description="Glycosyltransferase 2-like" evidence="2">
    <location>
        <begin position="116"/>
        <end position="241"/>
    </location>
</feature>
<comment type="caution">
    <text evidence="3">The sequence shown here is derived from an EMBL/GenBank/DDBJ whole genome shotgun (WGS) entry which is preliminary data.</text>
</comment>
<dbReference type="InterPro" id="IPR001173">
    <property type="entry name" value="Glyco_trans_2-like"/>
</dbReference>
<dbReference type="SUPFAM" id="SSF53448">
    <property type="entry name" value="Nucleotide-diphospho-sugar transferases"/>
    <property type="match status" value="1"/>
</dbReference>
<evidence type="ECO:0000313" key="3">
    <source>
        <dbReference type="EMBL" id="TDC01026.1"/>
    </source>
</evidence>
<dbReference type="InterPro" id="IPR050834">
    <property type="entry name" value="Glycosyltransf_2"/>
</dbReference>
<dbReference type="Pfam" id="PF00535">
    <property type="entry name" value="Glycos_transf_2"/>
    <property type="match status" value="1"/>
</dbReference>
<keyword evidence="4" id="KW-1185">Reference proteome</keyword>
<dbReference type="PANTHER" id="PTHR43685">
    <property type="entry name" value="GLYCOSYLTRANSFERASE"/>
    <property type="match status" value="1"/>
</dbReference>
<dbReference type="Gene3D" id="3.90.550.10">
    <property type="entry name" value="Spore Coat Polysaccharide Biosynthesis Protein SpsA, Chain A"/>
    <property type="match status" value="1"/>
</dbReference>
<gene>
    <name evidence="3" type="ORF">E1091_03680</name>
</gene>
<accession>A0ABY2DKB3</accession>
<organism evidence="3 4">
    <name type="scientific">Micromonospora fluostatini</name>
    <dbReference type="NCBI Taxonomy" id="1629071"/>
    <lineage>
        <taxon>Bacteria</taxon>
        <taxon>Bacillati</taxon>
        <taxon>Actinomycetota</taxon>
        <taxon>Actinomycetes</taxon>
        <taxon>Micromonosporales</taxon>
        <taxon>Micromonosporaceae</taxon>
        <taxon>Micromonospora</taxon>
    </lineage>
</organism>
<reference evidence="3 4" key="1">
    <citation type="submission" date="2019-02" db="EMBL/GenBank/DDBJ databases">
        <title>Draft genome sequences of novel Actinobacteria.</title>
        <authorList>
            <person name="Sahin N."/>
            <person name="Ay H."/>
            <person name="Saygin H."/>
        </authorList>
    </citation>
    <scope>NUCLEOTIDE SEQUENCE [LARGE SCALE GENOMIC DNA]</scope>
    <source>
        <strain evidence="3 4">JCM 30529</strain>
    </source>
</reference>